<sequence length="593" mass="66559">MRTVVCSMLSGQSMNNRLQGRSFFSEMPSIFGVESVKPTVKQVKSFVLEHASRFDSGNMERNPQPVSSEMPTPEPEASTALTYDEKMLANYVPIYVMLPLGVITSDNVFEDKDGLEKQLKELKSAGVDGVMVDIWWGIIESKGPKQYDWSAYGSLFELVQQCELKLQAIMSFHQCGGNVGDVITIPIPKWILEIGETNPDIFYTNRTGNRNKEYLTIGVDNQPLLYGRTAIEIYSDYMKSFRENMSDFLDAGLIVDIEVGLGPAGELRYPSYPQSQGWAFPGIGEFQCYDKYLQADFKEAATSAGHPEWDLPDNAGTYNDTPEATEFFGANGTYLTEKGKFFLTWYSNKLLNHGDEILEEANKAFLGCKVKLAAKVSGIHWWYKADNHAAELTAGYYNLNYRDGYRPIARMLSRHHGILNFTCLEMRDSEQSAGAKSGPQELVQQVLSGGWIENVEVAGENALSRYDATAYNQILLNARPNGVNREGPPLLRMYGVTYLRLSDELLAAKNFKIFKIFVKKMHADQDYCPDPKKYNHEIVPLERSKPKLSIEELLEATRKLPAFQWDTQTDMNVGGGGLLAGLFGNPLLFFKGS</sequence>
<proteinExistence type="predicted"/>
<protein>
    <submittedName>
        <fullName evidence="1">Beta-amylase</fullName>
    </submittedName>
</protein>
<keyword evidence="2" id="KW-1185">Reference proteome</keyword>
<accession>A0ACC1Z399</accession>
<evidence type="ECO:0000313" key="1">
    <source>
        <dbReference type="EMBL" id="KAJ4729973.1"/>
    </source>
</evidence>
<gene>
    <name evidence="1" type="ORF">OWV82_002669</name>
</gene>
<comment type="caution">
    <text evidence="1">The sequence shown here is derived from an EMBL/GenBank/DDBJ whole genome shotgun (WGS) entry which is preliminary data.</text>
</comment>
<organism evidence="1 2">
    <name type="scientific">Melia azedarach</name>
    <name type="common">Chinaberry tree</name>
    <dbReference type="NCBI Taxonomy" id="155640"/>
    <lineage>
        <taxon>Eukaryota</taxon>
        <taxon>Viridiplantae</taxon>
        <taxon>Streptophyta</taxon>
        <taxon>Embryophyta</taxon>
        <taxon>Tracheophyta</taxon>
        <taxon>Spermatophyta</taxon>
        <taxon>Magnoliopsida</taxon>
        <taxon>eudicotyledons</taxon>
        <taxon>Gunneridae</taxon>
        <taxon>Pentapetalae</taxon>
        <taxon>rosids</taxon>
        <taxon>malvids</taxon>
        <taxon>Sapindales</taxon>
        <taxon>Meliaceae</taxon>
        <taxon>Melia</taxon>
    </lineage>
</organism>
<dbReference type="Proteomes" id="UP001164539">
    <property type="component" value="Chromosome 1"/>
</dbReference>
<evidence type="ECO:0000313" key="2">
    <source>
        <dbReference type="Proteomes" id="UP001164539"/>
    </source>
</evidence>
<name>A0ACC1Z399_MELAZ</name>
<dbReference type="EMBL" id="CM051394">
    <property type="protein sequence ID" value="KAJ4729973.1"/>
    <property type="molecule type" value="Genomic_DNA"/>
</dbReference>
<reference evidence="1 2" key="1">
    <citation type="journal article" date="2023" name="Science">
        <title>Complex scaffold remodeling in plant triterpene biosynthesis.</title>
        <authorList>
            <person name="De La Pena R."/>
            <person name="Hodgson H."/>
            <person name="Liu J.C."/>
            <person name="Stephenson M.J."/>
            <person name="Martin A.C."/>
            <person name="Owen C."/>
            <person name="Harkess A."/>
            <person name="Leebens-Mack J."/>
            <person name="Jimenez L.E."/>
            <person name="Osbourn A."/>
            <person name="Sattely E.S."/>
        </authorList>
    </citation>
    <scope>NUCLEOTIDE SEQUENCE [LARGE SCALE GENOMIC DNA]</scope>
    <source>
        <strain evidence="2">cv. JPN11</strain>
        <tissue evidence="1">Leaf</tissue>
    </source>
</reference>